<feature type="compositionally biased region" description="Acidic residues" evidence="1">
    <location>
        <begin position="104"/>
        <end position="114"/>
    </location>
</feature>
<comment type="caution">
    <text evidence="2">The sequence shown here is derived from an EMBL/GenBank/DDBJ whole genome shotgun (WGS) entry which is preliminary data.</text>
</comment>
<dbReference type="RefSeq" id="XP_029225593.1">
    <property type="nucleotide sequence ID" value="XM_029374440.1"/>
</dbReference>
<reference evidence="2 3" key="1">
    <citation type="journal article" date="2018" name="BMC Genomics">
        <title>Genomic comparison of Trypanosoma conorhini and Trypanosoma rangeli to Trypanosoma cruzi strains of high and low virulence.</title>
        <authorList>
            <person name="Bradwell K.R."/>
            <person name="Koparde V.N."/>
            <person name="Matveyev A.V."/>
            <person name="Serrano M.G."/>
            <person name="Alves J.M."/>
            <person name="Parikh H."/>
            <person name="Huang B."/>
            <person name="Lee V."/>
            <person name="Espinosa-Alvarez O."/>
            <person name="Ortiz P.A."/>
            <person name="Costa-Martins A.G."/>
            <person name="Teixeira M.M."/>
            <person name="Buck G.A."/>
        </authorList>
    </citation>
    <scope>NUCLEOTIDE SEQUENCE [LARGE SCALE GENOMIC DNA]</scope>
    <source>
        <strain evidence="2 3">025E</strain>
    </source>
</reference>
<name>A0A422NNR8_9TRYP</name>
<organism evidence="2 3">
    <name type="scientific">Trypanosoma conorhini</name>
    <dbReference type="NCBI Taxonomy" id="83891"/>
    <lineage>
        <taxon>Eukaryota</taxon>
        <taxon>Discoba</taxon>
        <taxon>Euglenozoa</taxon>
        <taxon>Kinetoplastea</taxon>
        <taxon>Metakinetoplastina</taxon>
        <taxon>Trypanosomatida</taxon>
        <taxon>Trypanosomatidae</taxon>
        <taxon>Trypanosoma</taxon>
    </lineage>
</organism>
<dbReference type="EMBL" id="MKKU01000576">
    <property type="protein sequence ID" value="RNF07105.1"/>
    <property type="molecule type" value="Genomic_DNA"/>
</dbReference>
<evidence type="ECO:0000313" key="3">
    <source>
        <dbReference type="Proteomes" id="UP000284403"/>
    </source>
</evidence>
<evidence type="ECO:0000256" key="1">
    <source>
        <dbReference type="SAM" id="MobiDB-lite"/>
    </source>
</evidence>
<protein>
    <submittedName>
        <fullName evidence="2">Uncharacterized protein</fullName>
    </submittedName>
</protein>
<dbReference type="GeneID" id="40321186"/>
<proteinExistence type="predicted"/>
<gene>
    <name evidence="2" type="ORF">Tco025E_07575</name>
</gene>
<feature type="region of interest" description="Disordered" evidence="1">
    <location>
        <begin position="79"/>
        <end position="114"/>
    </location>
</feature>
<dbReference type="AlphaFoldDB" id="A0A422NNR8"/>
<keyword evidence="3" id="KW-1185">Reference proteome</keyword>
<sequence>MGFLFIFSLFACFLFYFFARLCGKYGGFRAFWRRRGWHRVVSLDPDMADSRHTGGISASAVHVTGRVLESTTDVELAGVVPPERASRRKNEGGLSLLHRRSEKDSDDWSWNEDV</sequence>
<evidence type="ECO:0000313" key="2">
    <source>
        <dbReference type="EMBL" id="RNF07105.1"/>
    </source>
</evidence>
<dbReference type="Proteomes" id="UP000284403">
    <property type="component" value="Unassembled WGS sequence"/>
</dbReference>
<accession>A0A422NNR8</accession>